<proteinExistence type="predicted"/>
<evidence type="ECO:0000313" key="3">
    <source>
        <dbReference type="Proteomes" id="UP000799779"/>
    </source>
</evidence>
<dbReference type="Proteomes" id="UP000799779">
    <property type="component" value="Unassembled WGS sequence"/>
</dbReference>
<feature type="transmembrane region" description="Helical" evidence="1">
    <location>
        <begin position="28"/>
        <end position="49"/>
    </location>
</feature>
<sequence length="106" mass="12163">MFIFRHIMLVFSTGPEAEKHYSPCSSSFSLGPVIFLLFLCILTGGVFHCPSMRRRFQDRDAWKIGVRELGGGFFRSAATRHAPGTWDYGKFSLFWIKRNVPQCNVK</sequence>
<keyword evidence="3" id="KW-1185">Reference proteome</keyword>
<keyword evidence="1" id="KW-0472">Membrane</keyword>
<protein>
    <submittedName>
        <fullName evidence="2">Uncharacterized protein</fullName>
    </submittedName>
</protein>
<reference evidence="2" key="1">
    <citation type="journal article" date="2020" name="Stud. Mycol.">
        <title>101 Dothideomycetes genomes: a test case for predicting lifestyles and emergence of pathogens.</title>
        <authorList>
            <person name="Haridas S."/>
            <person name="Albert R."/>
            <person name="Binder M."/>
            <person name="Bloem J."/>
            <person name="Labutti K."/>
            <person name="Salamov A."/>
            <person name="Andreopoulos B."/>
            <person name="Baker S."/>
            <person name="Barry K."/>
            <person name="Bills G."/>
            <person name="Bluhm B."/>
            <person name="Cannon C."/>
            <person name="Castanera R."/>
            <person name="Culley D."/>
            <person name="Daum C."/>
            <person name="Ezra D."/>
            <person name="Gonzalez J."/>
            <person name="Henrissat B."/>
            <person name="Kuo A."/>
            <person name="Liang C."/>
            <person name="Lipzen A."/>
            <person name="Lutzoni F."/>
            <person name="Magnuson J."/>
            <person name="Mondo S."/>
            <person name="Nolan M."/>
            <person name="Ohm R."/>
            <person name="Pangilinan J."/>
            <person name="Park H.-J."/>
            <person name="Ramirez L."/>
            <person name="Alfaro M."/>
            <person name="Sun H."/>
            <person name="Tritt A."/>
            <person name="Yoshinaga Y."/>
            <person name="Zwiers L.-H."/>
            <person name="Turgeon B."/>
            <person name="Goodwin S."/>
            <person name="Spatafora J."/>
            <person name="Crous P."/>
            <person name="Grigoriev I."/>
        </authorList>
    </citation>
    <scope>NUCLEOTIDE SEQUENCE</scope>
    <source>
        <strain evidence="2">CBS 123094</strain>
    </source>
</reference>
<evidence type="ECO:0000256" key="1">
    <source>
        <dbReference type="SAM" id="Phobius"/>
    </source>
</evidence>
<name>A0A6A5WHW4_9PLEO</name>
<keyword evidence="1" id="KW-1133">Transmembrane helix</keyword>
<accession>A0A6A5WHW4</accession>
<dbReference type="EMBL" id="ML977583">
    <property type="protein sequence ID" value="KAF2001433.1"/>
    <property type="molecule type" value="Genomic_DNA"/>
</dbReference>
<organism evidence="2 3">
    <name type="scientific">Amniculicola lignicola CBS 123094</name>
    <dbReference type="NCBI Taxonomy" id="1392246"/>
    <lineage>
        <taxon>Eukaryota</taxon>
        <taxon>Fungi</taxon>
        <taxon>Dikarya</taxon>
        <taxon>Ascomycota</taxon>
        <taxon>Pezizomycotina</taxon>
        <taxon>Dothideomycetes</taxon>
        <taxon>Pleosporomycetidae</taxon>
        <taxon>Pleosporales</taxon>
        <taxon>Amniculicolaceae</taxon>
        <taxon>Amniculicola</taxon>
    </lineage>
</organism>
<dbReference type="AlphaFoldDB" id="A0A6A5WHW4"/>
<gene>
    <name evidence="2" type="ORF">P154DRAFT_169659</name>
</gene>
<keyword evidence="1" id="KW-0812">Transmembrane</keyword>
<evidence type="ECO:0000313" key="2">
    <source>
        <dbReference type="EMBL" id="KAF2001433.1"/>
    </source>
</evidence>